<feature type="binding site" evidence="8">
    <location>
        <position position="55"/>
    </location>
    <ligand>
        <name>S-adenosyl-L-methionine</name>
        <dbReference type="ChEBI" id="CHEBI:59789"/>
    </ligand>
</feature>
<evidence type="ECO:0000256" key="3">
    <source>
        <dbReference type="ARBA" id="ARBA00022603"/>
    </source>
</evidence>
<dbReference type="InterPro" id="IPR002877">
    <property type="entry name" value="RNA_MeTrfase_FtsJ_dom"/>
</dbReference>
<dbReference type="FunFam" id="3.40.50.150:FF:000220">
    <property type="entry name" value="CAMK protein kinase"/>
    <property type="match status" value="1"/>
</dbReference>
<dbReference type="OrthoDB" id="1287559at2759"/>
<dbReference type="InterPro" id="IPR029063">
    <property type="entry name" value="SAM-dependent_MTases_sf"/>
</dbReference>
<feature type="binding site" evidence="8">
    <location>
        <position position="118"/>
    </location>
    <ligand>
        <name>S-adenosyl-L-methionine</name>
        <dbReference type="ChEBI" id="CHEBI:59789"/>
    </ligand>
</feature>
<feature type="domain" description="Ribosomal RNA methyltransferase FtsJ" evidence="9">
    <location>
        <begin position="21"/>
        <end position="201"/>
    </location>
</feature>
<dbReference type="GO" id="GO:0002128">
    <property type="term" value="P:tRNA nucleoside ribose methylation"/>
    <property type="evidence" value="ECO:0007669"/>
    <property type="project" value="UniProtKB-UniRule"/>
</dbReference>
<evidence type="ECO:0000256" key="2">
    <source>
        <dbReference type="ARBA" id="ARBA00022552"/>
    </source>
</evidence>
<dbReference type="PANTHER" id="PTHR10920">
    <property type="entry name" value="RIBOSOMAL RNA METHYLTRANSFERASE"/>
    <property type="match status" value="1"/>
</dbReference>
<evidence type="ECO:0000313" key="11">
    <source>
        <dbReference type="Proteomes" id="UP001061958"/>
    </source>
</evidence>
<keyword evidence="5 8" id="KW-0949">S-adenosyl-L-methionine</keyword>
<comment type="caution">
    <text evidence="10">The sequence shown here is derived from an EMBL/GenBank/DDBJ whole genome shotgun (WGS) entry which is preliminary data.</text>
</comment>
<organism evidence="10 11">
    <name type="scientific">Galdieria partita</name>
    <dbReference type="NCBI Taxonomy" id="83374"/>
    <lineage>
        <taxon>Eukaryota</taxon>
        <taxon>Rhodophyta</taxon>
        <taxon>Bangiophyceae</taxon>
        <taxon>Galdieriales</taxon>
        <taxon>Galdieriaceae</taxon>
        <taxon>Galdieria</taxon>
    </lineage>
</organism>
<dbReference type="HAMAP" id="MF_01547">
    <property type="entry name" value="RNA_methyltr_E"/>
    <property type="match status" value="1"/>
</dbReference>
<evidence type="ECO:0000256" key="8">
    <source>
        <dbReference type="HAMAP-Rule" id="MF_03162"/>
    </source>
</evidence>
<dbReference type="InterPro" id="IPR028590">
    <property type="entry name" value="RNA_methyltr_E_TRM7"/>
</dbReference>
<proteinExistence type="inferred from homology"/>
<gene>
    <name evidence="10" type="ORF">GpartN1_g3611.t1</name>
</gene>
<dbReference type="Gene3D" id="3.40.50.150">
    <property type="entry name" value="Vaccinia Virus protein VP39"/>
    <property type="match status" value="1"/>
</dbReference>
<dbReference type="GO" id="GO:0002181">
    <property type="term" value="P:cytoplasmic translation"/>
    <property type="evidence" value="ECO:0007669"/>
    <property type="project" value="UniProtKB-UniRule"/>
</dbReference>
<evidence type="ECO:0000256" key="4">
    <source>
        <dbReference type="ARBA" id="ARBA00022679"/>
    </source>
</evidence>
<dbReference type="Pfam" id="PF01728">
    <property type="entry name" value="FtsJ"/>
    <property type="match status" value="1"/>
</dbReference>
<comment type="similarity">
    <text evidence="8">Belongs to the class I-like SAM-binding methyltransferase superfamily. RNA methyltransferase RlmE family. TRM7 subfamily.</text>
</comment>
<keyword evidence="1 8" id="KW-0963">Cytoplasm</keyword>
<dbReference type="AlphaFoldDB" id="A0A9C7PWQ4"/>
<name>A0A9C7PWQ4_9RHOD</name>
<dbReference type="SUPFAM" id="SSF53335">
    <property type="entry name" value="S-adenosyl-L-methionine-dependent methyltransferases"/>
    <property type="match status" value="1"/>
</dbReference>
<comment type="subcellular location">
    <subcellularLocation>
        <location evidence="8">Cytoplasm</location>
    </subcellularLocation>
</comment>
<keyword evidence="3 8" id="KW-0489">Methyltransferase</keyword>
<dbReference type="InterPro" id="IPR050082">
    <property type="entry name" value="RNA_methyltr_RlmE"/>
</dbReference>
<feature type="binding site" evidence="8">
    <location>
        <position position="93"/>
    </location>
    <ligand>
        <name>S-adenosyl-L-methionine</name>
        <dbReference type="ChEBI" id="CHEBI:59789"/>
    </ligand>
</feature>
<reference evidence="10" key="1">
    <citation type="journal article" date="2022" name="Proc. Natl. Acad. Sci. U.S.A.">
        <title>Life cycle and functional genomics of the unicellular red alga Galdieria for elucidating algal and plant evolution and industrial use.</title>
        <authorList>
            <person name="Hirooka S."/>
            <person name="Itabashi T."/>
            <person name="Ichinose T.M."/>
            <person name="Onuma R."/>
            <person name="Fujiwara T."/>
            <person name="Yamashita S."/>
            <person name="Jong L.W."/>
            <person name="Tomita R."/>
            <person name="Iwane A.H."/>
            <person name="Miyagishima S.Y."/>
        </authorList>
    </citation>
    <scope>NUCLEOTIDE SEQUENCE</scope>
    <source>
        <strain evidence="10">NBRC 102759</strain>
    </source>
</reference>
<keyword evidence="11" id="KW-1185">Reference proteome</keyword>
<sequence>MGRTSKDKRDIYYRKAKEEGYRARSAYKLLQLDQEFDLLKDAENVVDLCAAPGSWSQVVSQRLRELCKGQATIVAVDLQEIAPIEGVTIIKGDITSRPTVEAILKEFENGMVDLVLSDGAPDVTGLHDLDEYIQSDLILSALNVATFLLRRGGTFVAKVFRGKDTCGVFSRLSVFFENVTVAKPRSSRNSSIEAFFVCRGYSRPSFWEPTLIFHKDPSTEVLQDLEIEQECSRTTESSESQERMKTMMPFVSCGDLSCYDADMAYDIDRNCQENSSFATSLPPVQTPIHAAYENALARKRSAQQTN</sequence>
<accession>A0A9C7PWQ4</accession>
<comment type="catalytic activity">
    <reaction evidence="7 8">
        <text>cytidine(32)/guanosine(34) in tRNA + 2 S-adenosyl-L-methionine = 2'-O-methylcytidine(32)/2'-O-methylguanosine(34) in tRNA + 2 S-adenosyl-L-homocysteine + 2 H(+)</text>
        <dbReference type="Rhea" id="RHEA:42396"/>
        <dbReference type="Rhea" id="RHEA-COMP:10246"/>
        <dbReference type="Rhea" id="RHEA-COMP:10247"/>
        <dbReference type="ChEBI" id="CHEBI:15378"/>
        <dbReference type="ChEBI" id="CHEBI:57856"/>
        <dbReference type="ChEBI" id="CHEBI:59789"/>
        <dbReference type="ChEBI" id="CHEBI:74269"/>
        <dbReference type="ChEBI" id="CHEBI:74445"/>
        <dbReference type="ChEBI" id="CHEBI:74495"/>
        <dbReference type="ChEBI" id="CHEBI:82748"/>
        <dbReference type="EC" id="2.1.1.205"/>
    </reaction>
</comment>
<dbReference type="GO" id="GO:0005737">
    <property type="term" value="C:cytoplasm"/>
    <property type="evidence" value="ECO:0007669"/>
    <property type="project" value="UniProtKB-SubCell"/>
</dbReference>
<feature type="binding site" evidence="8">
    <location>
        <position position="53"/>
    </location>
    <ligand>
        <name>S-adenosyl-L-methionine</name>
        <dbReference type="ChEBI" id="CHEBI:59789"/>
    </ligand>
</feature>
<feature type="binding site" evidence="8">
    <location>
        <position position="77"/>
    </location>
    <ligand>
        <name>S-adenosyl-L-methionine</name>
        <dbReference type="ChEBI" id="CHEBI:59789"/>
    </ligand>
</feature>
<feature type="active site" description="Proton acceptor" evidence="8">
    <location>
        <position position="158"/>
    </location>
</feature>
<keyword evidence="6 8" id="KW-0819">tRNA processing</keyword>
<evidence type="ECO:0000256" key="1">
    <source>
        <dbReference type="ARBA" id="ARBA00022490"/>
    </source>
</evidence>
<evidence type="ECO:0000256" key="7">
    <source>
        <dbReference type="ARBA" id="ARBA00048902"/>
    </source>
</evidence>
<dbReference type="GO" id="GO:0106340">
    <property type="term" value="F:tRNA (guanosine(34)-2'-O)-methyltransferase activity"/>
    <property type="evidence" value="ECO:0007669"/>
    <property type="project" value="UniProtKB-ARBA"/>
</dbReference>
<keyword evidence="4 8" id="KW-0808">Transferase</keyword>
<dbReference type="EC" id="2.1.1.205" evidence="8"/>
<evidence type="ECO:0000256" key="5">
    <source>
        <dbReference type="ARBA" id="ARBA00022691"/>
    </source>
</evidence>
<dbReference type="PANTHER" id="PTHR10920:SF12">
    <property type="entry name" value="TRNA (CYTIDINE(32)_GUANOSINE(34)-2'-O)-METHYLTRANSFERASE-RELATED"/>
    <property type="match status" value="1"/>
</dbReference>
<comment type="function">
    <text evidence="8">Methylates the 2'-O-ribose of nucleotides at positions 32 and 34 of the tRNA anticodon loop of substrate tRNAs.</text>
</comment>
<dbReference type="HAMAP" id="MF_03162">
    <property type="entry name" value="RNA_methyltr_E_TRM7"/>
    <property type="match status" value="1"/>
</dbReference>
<dbReference type="InterPro" id="IPR015507">
    <property type="entry name" value="rRNA-MeTfrase_E"/>
</dbReference>
<evidence type="ECO:0000256" key="6">
    <source>
        <dbReference type="ARBA" id="ARBA00022694"/>
    </source>
</evidence>
<evidence type="ECO:0000313" key="10">
    <source>
        <dbReference type="EMBL" id="GJQ11820.1"/>
    </source>
</evidence>
<dbReference type="EMBL" id="BQMJ01000027">
    <property type="protein sequence ID" value="GJQ11820.1"/>
    <property type="molecule type" value="Genomic_DNA"/>
</dbReference>
<evidence type="ECO:0000259" key="9">
    <source>
        <dbReference type="Pfam" id="PF01728"/>
    </source>
</evidence>
<protein>
    <recommendedName>
        <fullName evidence="8">Putative tRNA (cytidine(32)/guanosine(34)-2'-O)-methyltransferase</fullName>
        <ecNumber evidence="8">2.1.1.205</ecNumber>
    </recommendedName>
    <alternativeName>
        <fullName evidence="8">2'-O-ribose RNA methyltransferase TRM7 homolog</fullName>
    </alternativeName>
</protein>
<dbReference type="GO" id="GO:0006364">
    <property type="term" value="P:rRNA processing"/>
    <property type="evidence" value="ECO:0007669"/>
    <property type="project" value="UniProtKB-KW"/>
</dbReference>
<keyword evidence="2" id="KW-0698">rRNA processing</keyword>
<dbReference type="Proteomes" id="UP001061958">
    <property type="component" value="Unassembled WGS sequence"/>
</dbReference>
<reference evidence="10" key="2">
    <citation type="submission" date="2022-01" db="EMBL/GenBank/DDBJ databases">
        <authorList>
            <person name="Hirooka S."/>
            <person name="Miyagishima S.Y."/>
        </authorList>
    </citation>
    <scope>NUCLEOTIDE SEQUENCE</scope>
    <source>
        <strain evidence="10">NBRC 102759</strain>
    </source>
</reference>